<dbReference type="InterPro" id="IPR036102">
    <property type="entry name" value="OsmC/Ohrsf"/>
</dbReference>
<gene>
    <name evidence="2" type="ORF">KDW93_05230</name>
</gene>
<evidence type="ECO:0000259" key="1">
    <source>
        <dbReference type="Pfam" id="PF12146"/>
    </source>
</evidence>
<evidence type="ECO:0000313" key="2">
    <source>
        <dbReference type="EMBL" id="MBR8128384.1"/>
    </source>
</evidence>
<comment type="caution">
    <text evidence="2">The sequence shown here is derived from an EMBL/GenBank/DDBJ whole genome shotgun (WGS) entry which is preliminary data.</text>
</comment>
<dbReference type="InterPro" id="IPR029058">
    <property type="entry name" value="AB_hydrolase_fold"/>
</dbReference>
<dbReference type="PANTHER" id="PTHR39624:SF2">
    <property type="entry name" value="OSMC-LIKE PROTEIN"/>
    <property type="match status" value="1"/>
</dbReference>
<dbReference type="EMBL" id="JAGSVG010000003">
    <property type="protein sequence ID" value="MBR8128384.1"/>
    <property type="molecule type" value="Genomic_DNA"/>
</dbReference>
<dbReference type="AlphaFoldDB" id="A0AA41E4S6"/>
<dbReference type="Gene3D" id="3.40.50.1820">
    <property type="entry name" value="alpha/beta hydrolase"/>
    <property type="match status" value="1"/>
</dbReference>
<accession>A0AA41E4S6</accession>
<dbReference type="RefSeq" id="WP_212079886.1">
    <property type="nucleotide sequence ID" value="NZ_JAGSVG010000003.1"/>
</dbReference>
<dbReference type="Gene3D" id="3.30.300.20">
    <property type="match status" value="1"/>
</dbReference>
<dbReference type="InterPro" id="IPR022742">
    <property type="entry name" value="Hydrolase_4"/>
</dbReference>
<dbReference type="SUPFAM" id="SSF82784">
    <property type="entry name" value="OsmC-like"/>
    <property type="match status" value="1"/>
</dbReference>
<feature type="domain" description="Serine aminopeptidase S33" evidence="1">
    <location>
        <begin position="40"/>
        <end position="132"/>
    </location>
</feature>
<evidence type="ECO:0000313" key="3">
    <source>
        <dbReference type="Proteomes" id="UP000682266"/>
    </source>
</evidence>
<dbReference type="SUPFAM" id="SSF53474">
    <property type="entry name" value="alpha/beta-Hydrolases"/>
    <property type="match status" value="1"/>
</dbReference>
<dbReference type="PANTHER" id="PTHR39624">
    <property type="entry name" value="PROTEIN INVOLVED IN RIMO-MEDIATED BETA-METHYLTHIOLATION OF RIBOSOMAL PROTEIN S12 YCAO"/>
    <property type="match status" value="1"/>
</dbReference>
<sequence>MAEQRFDFHGAHGTLLSGRLESPQTTPRGWAIFAHCFTCGKDSVAAARIARALALSGIGVLRFDFAGLGGSEGEFANSTFAADVDDLVAAGRAMTASGRAPSLLTGHSLGGAAALAAAADMPSVQAVATIGAPSSVEHVLGLFGSDSLAQIEADGEAEVLLAGRPFTFRKSFLDDARQQKLEDRIARMHKPLLVMHAPGDRIVDIQHATRIFVAAHHPKSFVSLDDADHLLTRRPDSDYVASVVAAWAVRYLPAAAADIPDISEGDGVLAEETGKGLFQLAMRSGKHQFLADEPESVGGMASGLSPYEFVCAALAACTVMTMRMYARRKGIPLVRASTRVTHSKRPDQTPADLFARTISLEGPLDDEQRQKLLAIADRCPVDLTLVRGSDVSTTLETESEKLVIQSND</sequence>
<protein>
    <submittedName>
        <fullName evidence="2">OsmC family protein</fullName>
    </submittedName>
</protein>
<dbReference type="Pfam" id="PF02566">
    <property type="entry name" value="OsmC"/>
    <property type="match status" value="1"/>
</dbReference>
<organism evidence="2 3">
    <name type="scientific">Burkholderia ambifaria</name>
    <dbReference type="NCBI Taxonomy" id="152480"/>
    <lineage>
        <taxon>Bacteria</taxon>
        <taxon>Pseudomonadati</taxon>
        <taxon>Pseudomonadota</taxon>
        <taxon>Betaproteobacteria</taxon>
        <taxon>Burkholderiales</taxon>
        <taxon>Burkholderiaceae</taxon>
        <taxon>Burkholderia</taxon>
        <taxon>Burkholderia cepacia complex</taxon>
    </lineage>
</organism>
<proteinExistence type="predicted"/>
<dbReference type="InterPro" id="IPR003718">
    <property type="entry name" value="OsmC/Ohr_fam"/>
</dbReference>
<name>A0AA41E4S6_9BURK</name>
<dbReference type="InterPro" id="IPR015946">
    <property type="entry name" value="KH_dom-like_a/b"/>
</dbReference>
<dbReference type="Pfam" id="PF12146">
    <property type="entry name" value="Hydrolase_4"/>
    <property type="match status" value="1"/>
</dbReference>
<dbReference type="Proteomes" id="UP000682266">
    <property type="component" value="Unassembled WGS sequence"/>
</dbReference>
<reference evidence="2" key="1">
    <citation type="submission" date="2021-04" db="EMBL/GenBank/DDBJ databases">
        <title>A collection of bacterial strains from the Burkholderia cepacia Research Laboratory and Repository.</title>
        <authorList>
            <person name="Lipuma J."/>
            <person name="Spilker T."/>
        </authorList>
    </citation>
    <scope>NUCLEOTIDE SEQUENCE</scope>
    <source>
        <strain evidence="2">AU36012</strain>
    </source>
</reference>